<gene>
    <name evidence="1" type="ORF">E2C01_059597</name>
</gene>
<sequence>MCSTEDRCCECSHLSLLQFQVFVKDAEKHSGGSSEKRSRWQEPASETPWVSRFVAVESDLAAMKASIAQLSTILLPPASGSTFSGFADGGVECVSVPQVSARCKGALVYPWLRPFGGASLSLPGLAPGVPPWPVDVGTDSGGAVVSQAAAMGWPSFSEEVDEVFDDIPSGEAGTPDEEGVASYHWSRTHLRDFTAWRHPLGLEVRREHLGCSLGILNLASAKFALPRRFWGPLLDFPVLPPQRGLDCLGALARANLDIMQPCVMLRLRMMMLRKQAVIAHGLASTGLRLVVPLVPNTLRRLCLLRFHPLLLLR</sequence>
<dbReference type="Proteomes" id="UP000324222">
    <property type="component" value="Unassembled WGS sequence"/>
</dbReference>
<reference evidence="1 2" key="1">
    <citation type="submission" date="2019-05" db="EMBL/GenBank/DDBJ databases">
        <title>Another draft genome of Portunus trituberculatus and its Hox gene families provides insights of decapod evolution.</title>
        <authorList>
            <person name="Jeong J.-H."/>
            <person name="Song I."/>
            <person name="Kim S."/>
            <person name="Choi T."/>
            <person name="Kim D."/>
            <person name="Ryu S."/>
            <person name="Kim W."/>
        </authorList>
    </citation>
    <scope>NUCLEOTIDE SEQUENCE [LARGE SCALE GENOMIC DNA]</scope>
    <source>
        <tissue evidence="1">Muscle</tissue>
    </source>
</reference>
<keyword evidence="2" id="KW-1185">Reference proteome</keyword>
<name>A0A5B7H9H5_PORTR</name>
<proteinExistence type="predicted"/>
<comment type="caution">
    <text evidence="1">The sequence shown here is derived from an EMBL/GenBank/DDBJ whole genome shotgun (WGS) entry which is preliminary data.</text>
</comment>
<evidence type="ECO:0000313" key="2">
    <source>
        <dbReference type="Proteomes" id="UP000324222"/>
    </source>
</evidence>
<evidence type="ECO:0000313" key="1">
    <source>
        <dbReference type="EMBL" id="MPC65464.1"/>
    </source>
</evidence>
<organism evidence="1 2">
    <name type="scientific">Portunus trituberculatus</name>
    <name type="common">Swimming crab</name>
    <name type="synonym">Neptunus trituberculatus</name>
    <dbReference type="NCBI Taxonomy" id="210409"/>
    <lineage>
        <taxon>Eukaryota</taxon>
        <taxon>Metazoa</taxon>
        <taxon>Ecdysozoa</taxon>
        <taxon>Arthropoda</taxon>
        <taxon>Crustacea</taxon>
        <taxon>Multicrustacea</taxon>
        <taxon>Malacostraca</taxon>
        <taxon>Eumalacostraca</taxon>
        <taxon>Eucarida</taxon>
        <taxon>Decapoda</taxon>
        <taxon>Pleocyemata</taxon>
        <taxon>Brachyura</taxon>
        <taxon>Eubrachyura</taxon>
        <taxon>Portunoidea</taxon>
        <taxon>Portunidae</taxon>
        <taxon>Portuninae</taxon>
        <taxon>Portunus</taxon>
    </lineage>
</organism>
<protein>
    <submittedName>
        <fullName evidence="1">Uncharacterized protein</fullName>
    </submittedName>
</protein>
<accession>A0A5B7H9H5</accession>
<dbReference type="EMBL" id="VSRR010023404">
    <property type="protein sequence ID" value="MPC65464.1"/>
    <property type="molecule type" value="Genomic_DNA"/>
</dbReference>
<dbReference type="AlphaFoldDB" id="A0A5B7H9H5"/>